<dbReference type="SUPFAM" id="SSF140990">
    <property type="entry name" value="FtsH protease domain-like"/>
    <property type="match status" value="1"/>
</dbReference>
<dbReference type="Gene3D" id="1.20.58.760">
    <property type="entry name" value="Peptidase M41"/>
    <property type="match status" value="1"/>
</dbReference>
<dbReference type="InterPro" id="IPR037219">
    <property type="entry name" value="Peptidase_M41-like"/>
</dbReference>
<keyword evidence="2" id="KW-1185">Reference proteome</keyword>
<dbReference type="EMBL" id="JAAEDI010000023">
    <property type="protein sequence ID" value="MBR0652000.1"/>
    <property type="molecule type" value="Genomic_DNA"/>
</dbReference>
<evidence type="ECO:0000313" key="2">
    <source>
        <dbReference type="Proteomes" id="UP000698752"/>
    </source>
</evidence>
<protein>
    <recommendedName>
        <fullName evidence="3">Peptidase M41 domain-containing protein</fullName>
    </recommendedName>
</protein>
<proteinExistence type="predicted"/>
<dbReference type="RefSeq" id="WP_211870718.1">
    <property type="nucleotide sequence ID" value="NZ_JAAEDI010000023.1"/>
</dbReference>
<comment type="caution">
    <text evidence="1">The sequence shown here is derived from an EMBL/GenBank/DDBJ whole genome shotgun (WGS) entry which is preliminary data.</text>
</comment>
<evidence type="ECO:0008006" key="3">
    <source>
        <dbReference type="Google" id="ProtNLM"/>
    </source>
</evidence>
<gene>
    <name evidence="1" type="ORF">GXW78_20210</name>
</gene>
<accession>A0ABS5ELU4</accession>
<name>A0ABS5ELU4_9PROT</name>
<dbReference type="Proteomes" id="UP000698752">
    <property type="component" value="Unassembled WGS sequence"/>
</dbReference>
<evidence type="ECO:0000313" key="1">
    <source>
        <dbReference type="EMBL" id="MBR0652000.1"/>
    </source>
</evidence>
<sequence length="244" mass="27108">MKPEALLKKARLRARAGKRGNQLLERRHPSAPKLQLPGPMALAVHESGHAVARLVLSETHYVPPIEEVSVDPLPEDNALGIVRGERRTKLSLLGYLDDALASRPGMLDAARESARQDIIDTLAGPIAELRWRHWLTVAMSRPNYLSLVLAVDATVPVNVDRFKQAEVAIGNDALVIATLLRWIAPADPSAFLGACWDETSALIEREWRGIVAVARMLRLRRTMSGEDFEAAWQTVRRQPRVPPH</sequence>
<organism evidence="1 2">
    <name type="scientific">Neoroseomonas terrae</name>
    <dbReference type="NCBI Taxonomy" id="424799"/>
    <lineage>
        <taxon>Bacteria</taxon>
        <taxon>Pseudomonadati</taxon>
        <taxon>Pseudomonadota</taxon>
        <taxon>Alphaproteobacteria</taxon>
        <taxon>Acetobacterales</taxon>
        <taxon>Acetobacteraceae</taxon>
        <taxon>Neoroseomonas</taxon>
    </lineage>
</organism>
<reference evidence="2" key="1">
    <citation type="journal article" date="2021" name="Syst. Appl. Microbiol.">
        <title>Roseomonas hellenica sp. nov., isolated from roots of wild-growing Alkanna tinctoria.</title>
        <authorList>
            <person name="Rat A."/>
            <person name="Naranjo H.D."/>
            <person name="Lebbe L."/>
            <person name="Cnockaert M."/>
            <person name="Krigas N."/>
            <person name="Grigoriadou K."/>
            <person name="Maloupa E."/>
            <person name="Willems A."/>
        </authorList>
    </citation>
    <scope>NUCLEOTIDE SEQUENCE [LARGE SCALE GENOMIC DNA]</scope>
    <source>
        <strain evidence="2">LMG 31159</strain>
    </source>
</reference>